<evidence type="ECO:0000313" key="1">
    <source>
        <dbReference type="EMBL" id="KAK9826037.1"/>
    </source>
</evidence>
<dbReference type="EMBL" id="JALJOS010000022">
    <property type="protein sequence ID" value="KAK9826037.1"/>
    <property type="molecule type" value="Genomic_DNA"/>
</dbReference>
<proteinExistence type="predicted"/>
<keyword evidence="2" id="KW-1185">Reference proteome</keyword>
<evidence type="ECO:0000313" key="2">
    <source>
        <dbReference type="Proteomes" id="UP001438707"/>
    </source>
</evidence>
<dbReference type="AlphaFoldDB" id="A0AAW1QY22"/>
<organism evidence="1 2">
    <name type="scientific">Apatococcus lobatus</name>
    <dbReference type="NCBI Taxonomy" id="904363"/>
    <lineage>
        <taxon>Eukaryota</taxon>
        <taxon>Viridiplantae</taxon>
        <taxon>Chlorophyta</taxon>
        <taxon>core chlorophytes</taxon>
        <taxon>Trebouxiophyceae</taxon>
        <taxon>Chlorellales</taxon>
        <taxon>Chlorellaceae</taxon>
        <taxon>Apatococcus</taxon>
    </lineage>
</organism>
<sequence length="182" mass="20406">MCTKNSPKDFVVALAQHDQQMRASEAAICQTKAQCKELEQELKRRCNHLVDVRAEAESAEIRETDLKADLEQTRLCLQLTQAPSSMTSETFQLAGRTPIIIPPQADLLRIALLQEQRDGWRECIRAANAKLDALQHREKDDKLAFIVAAEECDMNFRTLLESRSASWLSAPGQEAPMQASLG</sequence>
<gene>
    <name evidence="1" type="ORF">WJX74_007143</name>
</gene>
<reference evidence="1 2" key="1">
    <citation type="journal article" date="2024" name="Nat. Commun.">
        <title>Phylogenomics reveals the evolutionary origins of lichenization in chlorophyte algae.</title>
        <authorList>
            <person name="Puginier C."/>
            <person name="Libourel C."/>
            <person name="Otte J."/>
            <person name="Skaloud P."/>
            <person name="Haon M."/>
            <person name="Grisel S."/>
            <person name="Petersen M."/>
            <person name="Berrin J.G."/>
            <person name="Delaux P.M."/>
            <person name="Dal Grande F."/>
            <person name="Keller J."/>
        </authorList>
    </citation>
    <scope>NUCLEOTIDE SEQUENCE [LARGE SCALE GENOMIC DNA]</scope>
    <source>
        <strain evidence="1 2">SAG 2145</strain>
    </source>
</reference>
<accession>A0AAW1QY22</accession>
<protein>
    <submittedName>
        <fullName evidence="1">Uncharacterized protein</fullName>
    </submittedName>
</protein>
<comment type="caution">
    <text evidence="1">The sequence shown here is derived from an EMBL/GenBank/DDBJ whole genome shotgun (WGS) entry which is preliminary data.</text>
</comment>
<name>A0AAW1QY22_9CHLO</name>
<dbReference type="Proteomes" id="UP001438707">
    <property type="component" value="Unassembled WGS sequence"/>
</dbReference>